<dbReference type="EMBL" id="AZMM01001713">
    <property type="protein sequence ID" value="ETJ44258.1"/>
    <property type="molecule type" value="Genomic_DNA"/>
</dbReference>
<sequence>IDYVSSYMLGRWVTEHLSNNPVLKYLFDMRLNYWVIHYVWIFLLGAVCAERYETVCEYMWRYRYLLGVSAVGSILLMLGSYYYVMDVWHYTVLEAIYTVHQMSPMGV</sequence>
<keyword evidence="1" id="KW-0472">Membrane</keyword>
<keyword evidence="1" id="KW-1133">Transmembrane helix</keyword>
<protein>
    <submittedName>
        <fullName evidence="2">Uncharacterized protein</fullName>
    </submittedName>
</protein>
<proteinExistence type="predicted"/>
<feature type="non-terminal residue" evidence="2">
    <location>
        <position position="107"/>
    </location>
</feature>
<name>W1YNW5_9ZZZZ</name>
<accession>W1YNW5</accession>
<feature type="non-terminal residue" evidence="2">
    <location>
        <position position="1"/>
    </location>
</feature>
<gene>
    <name evidence="2" type="ORF">Q604_UNBC01713G0001</name>
</gene>
<organism evidence="2">
    <name type="scientific">human gut metagenome</name>
    <dbReference type="NCBI Taxonomy" id="408170"/>
    <lineage>
        <taxon>unclassified sequences</taxon>
        <taxon>metagenomes</taxon>
        <taxon>organismal metagenomes</taxon>
    </lineage>
</organism>
<keyword evidence="1" id="KW-0812">Transmembrane</keyword>
<comment type="caution">
    <text evidence="2">The sequence shown here is derived from an EMBL/GenBank/DDBJ whole genome shotgun (WGS) entry which is preliminary data.</text>
</comment>
<feature type="transmembrane region" description="Helical" evidence="1">
    <location>
        <begin position="31"/>
        <end position="52"/>
    </location>
</feature>
<evidence type="ECO:0000313" key="2">
    <source>
        <dbReference type="EMBL" id="ETJ44258.1"/>
    </source>
</evidence>
<feature type="transmembrane region" description="Helical" evidence="1">
    <location>
        <begin position="64"/>
        <end position="84"/>
    </location>
</feature>
<dbReference type="AlphaFoldDB" id="W1YNW5"/>
<reference evidence="2" key="1">
    <citation type="submission" date="2013-12" db="EMBL/GenBank/DDBJ databases">
        <title>A Varibaculum cambriense genome reconstructed from a premature infant gut community with otherwise low bacterial novelty that shifts toward anaerobic metabolism during the third week of life.</title>
        <authorList>
            <person name="Brown C.T."/>
            <person name="Sharon I."/>
            <person name="Thomas B.C."/>
            <person name="Castelle C.J."/>
            <person name="Morowitz M.J."/>
            <person name="Banfield J.F."/>
        </authorList>
    </citation>
    <scope>NUCLEOTIDE SEQUENCE</scope>
</reference>
<evidence type="ECO:0000256" key="1">
    <source>
        <dbReference type="SAM" id="Phobius"/>
    </source>
</evidence>